<dbReference type="GO" id="GO:0005829">
    <property type="term" value="C:cytosol"/>
    <property type="evidence" value="ECO:0007669"/>
    <property type="project" value="TreeGrafter"/>
</dbReference>
<keyword evidence="1" id="KW-0479">Metal-binding</keyword>
<comment type="function">
    <text evidence="1">Catalyzes the insertion of molybdate into adenylated molybdopterin with the concomitant release of AMP.</text>
</comment>
<dbReference type="InterPro" id="IPR036135">
    <property type="entry name" value="MoeA_linker/N_sf"/>
</dbReference>
<dbReference type="Proteomes" id="UP000886105">
    <property type="component" value="Unassembled WGS sequence"/>
</dbReference>
<protein>
    <recommendedName>
        <fullName evidence="1">Molybdopterin molybdenumtransferase</fullName>
        <ecNumber evidence="1">2.10.1.1</ecNumber>
    </recommendedName>
</protein>
<dbReference type="UniPathway" id="UPA00344"/>
<dbReference type="EC" id="2.10.1.1" evidence="1"/>
<organism evidence="3">
    <name type="scientific">Oceanithermus profundus</name>
    <dbReference type="NCBI Taxonomy" id="187137"/>
    <lineage>
        <taxon>Bacteria</taxon>
        <taxon>Thermotogati</taxon>
        <taxon>Deinococcota</taxon>
        <taxon>Deinococci</taxon>
        <taxon>Thermales</taxon>
        <taxon>Thermaceae</taxon>
        <taxon>Oceanithermus</taxon>
    </lineage>
</organism>
<dbReference type="SUPFAM" id="SSF63882">
    <property type="entry name" value="MoeA N-terminal region -like"/>
    <property type="match status" value="1"/>
</dbReference>
<feature type="non-terminal residue" evidence="3">
    <location>
        <position position="66"/>
    </location>
</feature>
<dbReference type="Pfam" id="PF03453">
    <property type="entry name" value="MoeA_N"/>
    <property type="match status" value="1"/>
</dbReference>
<dbReference type="EMBL" id="DRNZ01000298">
    <property type="protein sequence ID" value="HHO58488.1"/>
    <property type="molecule type" value="Genomic_DNA"/>
</dbReference>
<dbReference type="GO" id="GO:0046872">
    <property type="term" value="F:metal ion binding"/>
    <property type="evidence" value="ECO:0007669"/>
    <property type="project" value="UniProtKB-UniRule"/>
</dbReference>
<dbReference type="PANTHER" id="PTHR10192:SF5">
    <property type="entry name" value="GEPHYRIN"/>
    <property type="match status" value="1"/>
</dbReference>
<sequence length="66" mass="7082">MRTSLTVEEALATVLEHTRPLPDVEEVPLEEALGRVLARDLEALADHPDVDNTAVDGYAARAADTA</sequence>
<gene>
    <name evidence="3" type="ORF">ENJ85_04870</name>
</gene>
<comment type="similarity">
    <text evidence="1">Belongs to the MoeA family.</text>
</comment>
<evidence type="ECO:0000259" key="2">
    <source>
        <dbReference type="Pfam" id="PF03453"/>
    </source>
</evidence>
<reference evidence="3" key="1">
    <citation type="journal article" date="2020" name="mSystems">
        <title>Genome- and Community-Level Interaction Insights into Carbon Utilization and Element Cycling Functions of Hydrothermarchaeota in Hydrothermal Sediment.</title>
        <authorList>
            <person name="Zhou Z."/>
            <person name="Liu Y."/>
            <person name="Xu W."/>
            <person name="Pan J."/>
            <person name="Luo Z.H."/>
            <person name="Li M."/>
        </authorList>
    </citation>
    <scope>NUCLEOTIDE SEQUENCE [LARGE SCALE GENOMIC DNA]</scope>
    <source>
        <strain evidence="3">HyVt-523</strain>
    </source>
</reference>
<dbReference type="GO" id="GO:0006777">
    <property type="term" value="P:Mo-molybdopterin cofactor biosynthetic process"/>
    <property type="evidence" value="ECO:0007669"/>
    <property type="project" value="UniProtKB-UniRule"/>
</dbReference>
<feature type="domain" description="MoeA N-terminal and linker" evidence="2">
    <location>
        <begin position="5"/>
        <end position="65"/>
    </location>
</feature>
<dbReference type="Gene3D" id="3.90.105.10">
    <property type="entry name" value="Molybdopterin biosynthesis moea protein, domain 2"/>
    <property type="match status" value="1"/>
</dbReference>
<comment type="catalytic activity">
    <reaction evidence="1">
        <text>adenylyl-molybdopterin + molybdate = Mo-molybdopterin + AMP + H(+)</text>
        <dbReference type="Rhea" id="RHEA:35047"/>
        <dbReference type="ChEBI" id="CHEBI:15378"/>
        <dbReference type="ChEBI" id="CHEBI:36264"/>
        <dbReference type="ChEBI" id="CHEBI:62727"/>
        <dbReference type="ChEBI" id="CHEBI:71302"/>
        <dbReference type="ChEBI" id="CHEBI:456215"/>
    </reaction>
</comment>
<accession>A0A7C5SSB6</accession>
<comment type="pathway">
    <text evidence="1">Cofactor biosynthesis; molybdopterin biosynthesis.</text>
</comment>
<dbReference type="PANTHER" id="PTHR10192">
    <property type="entry name" value="MOLYBDOPTERIN BIOSYNTHESIS PROTEIN"/>
    <property type="match status" value="1"/>
</dbReference>
<comment type="caution">
    <text evidence="3">The sequence shown here is derived from an EMBL/GenBank/DDBJ whole genome shotgun (WGS) entry which is preliminary data.</text>
</comment>
<dbReference type="InterPro" id="IPR038987">
    <property type="entry name" value="MoeA-like"/>
</dbReference>
<keyword evidence="1" id="KW-0460">Magnesium</keyword>
<proteinExistence type="inferred from homology"/>
<comment type="cofactor">
    <cofactor evidence="1">
        <name>Mg(2+)</name>
        <dbReference type="ChEBI" id="CHEBI:18420"/>
    </cofactor>
</comment>
<evidence type="ECO:0000313" key="3">
    <source>
        <dbReference type="EMBL" id="HHO58488.1"/>
    </source>
</evidence>
<dbReference type="InterPro" id="IPR005110">
    <property type="entry name" value="MoeA_linker/N"/>
</dbReference>
<dbReference type="GO" id="GO:0061599">
    <property type="term" value="F:molybdopterin molybdotransferase activity"/>
    <property type="evidence" value="ECO:0007669"/>
    <property type="project" value="UniProtKB-UniRule"/>
</dbReference>
<dbReference type="Gene3D" id="2.170.190.11">
    <property type="entry name" value="Molybdopterin biosynthesis moea protein, domain 3"/>
    <property type="match status" value="1"/>
</dbReference>
<keyword evidence="1" id="KW-0501">Molybdenum cofactor biosynthesis</keyword>
<keyword evidence="1" id="KW-0500">Molybdenum</keyword>
<dbReference type="AlphaFoldDB" id="A0A7C5SSB6"/>
<keyword evidence="1" id="KW-0808">Transferase</keyword>
<evidence type="ECO:0000256" key="1">
    <source>
        <dbReference type="RuleBase" id="RU365090"/>
    </source>
</evidence>
<name>A0A7C5SSB6_9DEIN</name>